<comment type="caution">
    <text evidence="1">The sequence shown here is derived from an EMBL/GenBank/DDBJ whole genome shotgun (WGS) entry which is preliminary data.</text>
</comment>
<dbReference type="AlphaFoldDB" id="A0A225UVU4"/>
<organism evidence="1 2">
    <name type="scientific">Phytophthora megakarya</name>
    <dbReference type="NCBI Taxonomy" id="4795"/>
    <lineage>
        <taxon>Eukaryota</taxon>
        <taxon>Sar</taxon>
        <taxon>Stramenopiles</taxon>
        <taxon>Oomycota</taxon>
        <taxon>Peronosporomycetes</taxon>
        <taxon>Peronosporales</taxon>
        <taxon>Peronosporaceae</taxon>
        <taxon>Phytophthora</taxon>
    </lineage>
</organism>
<name>A0A225UVU4_9STRA</name>
<dbReference type="EMBL" id="NBNE01010891">
    <property type="protein sequence ID" value="OWY97061.1"/>
    <property type="molecule type" value="Genomic_DNA"/>
</dbReference>
<proteinExistence type="predicted"/>
<evidence type="ECO:0000313" key="2">
    <source>
        <dbReference type="Proteomes" id="UP000198211"/>
    </source>
</evidence>
<dbReference type="Proteomes" id="UP000198211">
    <property type="component" value="Unassembled WGS sequence"/>
</dbReference>
<evidence type="ECO:0000313" key="1">
    <source>
        <dbReference type="EMBL" id="OWY97061.1"/>
    </source>
</evidence>
<sequence length="193" mass="22062">MSMSEMCGFYVSMSYISYRTTQGNFTINFVNGSKCWVVAIASSMVYQPVGRFLCKLTQKNMFIQTTKLSRPKLRGKDIFEDFDFEKEDLMQLLVDDIGGIGIYLDNCALRCSCSVDSQNPVFMYQLATRLSFQGAFLCLEDIDKGFFHEIHIITRSDPLSVEQLAIKKEIFVEDDDLVVLYCIGQVVQMFTMS</sequence>
<reference evidence="2" key="1">
    <citation type="submission" date="2017-03" db="EMBL/GenBank/DDBJ databases">
        <title>Phytopthora megakarya and P. palmivora, two closely related causual agents of cacao black pod achieved similar genome size and gene model numbers by different mechanisms.</title>
        <authorList>
            <person name="Ali S."/>
            <person name="Shao J."/>
            <person name="Larry D.J."/>
            <person name="Kronmiller B."/>
            <person name="Shen D."/>
            <person name="Strem M.D."/>
            <person name="Melnick R.L."/>
            <person name="Guiltinan M.J."/>
            <person name="Tyler B.M."/>
            <person name="Meinhardt L.W."/>
            <person name="Bailey B.A."/>
        </authorList>
    </citation>
    <scope>NUCLEOTIDE SEQUENCE [LARGE SCALE GENOMIC DNA]</scope>
    <source>
        <strain evidence="2">zdho120</strain>
    </source>
</reference>
<accession>A0A225UVU4</accession>
<protein>
    <submittedName>
        <fullName evidence="1">Crinkler (CRN)</fullName>
    </submittedName>
</protein>
<keyword evidence="2" id="KW-1185">Reference proteome</keyword>
<gene>
    <name evidence="1" type="ORF">PHMEG_00032500</name>
</gene>